<dbReference type="GO" id="GO:0016042">
    <property type="term" value="P:lipid catabolic process"/>
    <property type="evidence" value="ECO:0007669"/>
    <property type="project" value="UniProtKB-KW"/>
</dbReference>
<proteinExistence type="predicted"/>
<feature type="domain" description="Fungal lipase-type" evidence="5">
    <location>
        <begin position="163"/>
        <end position="259"/>
    </location>
</feature>
<dbReference type="InterPro" id="IPR029058">
    <property type="entry name" value="AB_hydrolase_fold"/>
</dbReference>
<keyword evidence="1" id="KW-0378">Hydrolase</keyword>
<dbReference type="InterPro" id="IPR002921">
    <property type="entry name" value="Fungal_lipase-type"/>
</dbReference>
<protein>
    <submittedName>
        <fullName evidence="6">Lipase family protein</fullName>
    </submittedName>
</protein>
<evidence type="ECO:0000256" key="4">
    <source>
        <dbReference type="ARBA" id="ARBA00023098"/>
    </source>
</evidence>
<name>A0A6L9JES3_PHOLM</name>
<evidence type="ECO:0000259" key="5">
    <source>
        <dbReference type="Pfam" id="PF01764"/>
    </source>
</evidence>
<dbReference type="AlphaFoldDB" id="A0A6L9JES3"/>
<evidence type="ECO:0000256" key="1">
    <source>
        <dbReference type="ARBA" id="ARBA00022801"/>
    </source>
</evidence>
<dbReference type="SUPFAM" id="SSF53474">
    <property type="entry name" value="alpha/beta-Hydrolases"/>
    <property type="match status" value="1"/>
</dbReference>
<evidence type="ECO:0000313" key="7">
    <source>
        <dbReference type="Proteomes" id="UP000479300"/>
    </source>
</evidence>
<gene>
    <name evidence="6" type="ORF">GPY51_00795</name>
</gene>
<dbReference type="Gene3D" id="3.40.50.1820">
    <property type="entry name" value="alpha/beta hydrolase"/>
    <property type="match status" value="1"/>
</dbReference>
<evidence type="ECO:0000256" key="2">
    <source>
        <dbReference type="ARBA" id="ARBA00022946"/>
    </source>
</evidence>
<dbReference type="GO" id="GO:0004620">
    <property type="term" value="F:phospholipase activity"/>
    <property type="evidence" value="ECO:0007669"/>
    <property type="project" value="TreeGrafter"/>
</dbReference>
<organism evidence="6 7">
    <name type="scientific">Photorhabdus laumondii subsp. laumondii</name>
    <name type="common">Photorhabdus luminescens subsp. laumondii</name>
    <dbReference type="NCBI Taxonomy" id="141679"/>
    <lineage>
        <taxon>Bacteria</taxon>
        <taxon>Pseudomonadati</taxon>
        <taxon>Pseudomonadota</taxon>
        <taxon>Gammaproteobacteria</taxon>
        <taxon>Enterobacterales</taxon>
        <taxon>Morganellaceae</taxon>
        <taxon>Photorhabdus</taxon>
    </lineage>
</organism>
<comment type="caution">
    <text evidence="6">The sequence shown here is derived from an EMBL/GenBank/DDBJ whole genome shotgun (WGS) entry which is preliminary data.</text>
</comment>
<dbReference type="PANTHER" id="PTHR31403">
    <property type="entry name" value="PHOSPHOLIPASE A1-IBETA2, CHLOROPLASTIC"/>
    <property type="match status" value="1"/>
</dbReference>
<dbReference type="EMBL" id="WSFA01000001">
    <property type="protein sequence ID" value="NDL37377.1"/>
    <property type="molecule type" value="Genomic_DNA"/>
</dbReference>
<accession>A0A6L9JES3</accession>
<reference evidence="6 7" key="1">
    <citation type="submission" date="2019-12" db="EMBL/GenBank/DDBJ databases">
        <title>Engineering Photorhabdus to improve their lethality against agricultural pests.</title>
        <authorList>
            <person name="Machado R.A.R."/>
        </authorList>
    </citation>
    <scope>NUCLEOTIDE SEQUENCE [LARGE SCALE GENOMIC DNA]</scope>
    <source>
        <strain evidence="6 7">EN01</strain>
    </source>
</reference>
<dbReference type="CDD" id="cd00519">
    <property type="entry name" value="Lipase_3"/>
    <property type="match status" value="1"/>
</dbReference>
<evidence type="ECO:0000313" key="6">
    <source>
        <dbReference type="EMBL" id="NDL37377.1"/>
    </source>
</evidence>
<keyword evidence="2" id="KW-0809">Transit peptide</keyword>
<sequence>MVISCEDQKLNLALSLIINSGEINGEPDEIETIKSDIKKSLKSSKTTADKFSIFWGPEVFNIKEKHHEKKYDHVVMIVKNKDNPNDYRLVIRGTWSKINAIDEDLCVFKTVDWSNWDTDIPQEFKGAKISYGTDLALNTLINGKPIDKDKPNNEDTDSLSLIEALQKIIAEEGKDKILNITVTGHSLGGLLASTIGLYLKKRYINNNNIRIHACSFAGPTAGNDIFASYSDAVFKGTLSPNVYESNFLRIHNNHDIIPLAWAIKDLNKIKDIYPHIEIKLLVDAVILFVLDKNYTQLFPDCSFTITKTLGTIDSLSSMIGYQHIDAYPEGYGMSFIRTENAPVTPTDHDIVVVNDSLSERIIDLFKSLTKDKIDIT</sequence>
<dbReference type="Pfam" id="PF01764">
    <property type="entry name" value="Lipase_3"/>
    <property type="match status" value="1"/>
</dbReference>
<dbReference type="Proteomes" id="UP000479300">
    <property type="component" value="Unassembled WGS sequence"/>
</dbReference>
<dbReference type="PANTHER" id="PTHR31403:SF7">
    <property type="entry name" value="PHOSPHOLIPASE A1-IGAMMA3, CHLOROPLASTIC"/>
    <property type="match status" value="1"/>
</dbReference>
<keyword evidence="4" id="KW-0443">Lipid metabolism</keyword>
<evidence type="ECO:0000256" key="3">
    <source>
        <dbReference type="ARBA" id="ARBA00022963"/>
    </source>
</evidence>
<keyword evidence="3" id="KW-0442">Lipid degradation</keyword>